<dbReference type="PANTHER" id="PTHR48045:SF31">
    <property type="entry name" value="UDP-GLYCOSYLTRANSFERASE 76B1-LIKE"/>
    <property type="match status" value="1"/>
</dbReference>
<dbReference type="InterPro" id="IPR002213">
    <property type="entry name" value="UDP_glucos_trans"/>
</dbReference>
<evidence type="ECO:0000313" key="3">
    <source>
        <dbReference type="Proteomes" id="UP001437256"/>
    </source>
</evidence>
<dbReference type="Pfam" id="PF00201">
    <property type="entry name" value="UDPGT"/>
    <property type="match status" value="1"/>
</dbReference>
<accession>A0ABR2ZU19</accession>
<name>A0ABR2ZU19_9AGAR</name>
<dbReference type="SUPFAM" id="SSF53756">
    <property type="entry name" value="UDP-Glycosyltransferase/glycogen phosphorylase"/>
    <property type="match status" value="1"/>
</dbReference>
<keyword evidence="3" id="KW-1185">Reference proteome</keyword>
<evidence type="ECO:0008006" key="4">
    <source>
        <dbReference type="Google" id="ProtNLM"/>
    </source>
</evidence>
<reference evidence="2 3" key="1">
    <citation type="submission" date="2024-05" db="EMBL/GenBank/DDBJ databases">
        <title>A draft genome resource for the thread blight pathogen Marasmius tenuissimus strain MS-2.</title>
        <authorList>
            <person name="Yulfo-Soto G.E."/>
            <person name="Baruah I.K."/>
            <person name="Amoako-Attah I."/>
            <person name="Bukari Y."/>
            <person name="Meinhardt L.W."/>
            <person name="Bailey B.A."/>
            <person name="Cohen S.P."/>
        </authorList>
    </citation>
    <scope>NUCLEOTIDE SEQUENCE [LARGE SCALE GENOMIC DNA]</scope>
    <source>
        <strain evidence="2 3">MS-2</strain>
    </source>
</reference>
<protein>
    <recommendedName>
        <fullName evidence="4">UDP-Glycosyltransferase/glycogen phosphorylase</fullName>
    </recommendedName>
</protein>
<gene>
    <name evidence="2" type="ORF">AAF712_008207</name>
</gene>
<dbReference type="Proteomes" id="UP001437256">
    <property type="component" value="Unassembled WGS sequence"/>
</dbReference>
<organism evidence="2 3">
    <name type="scientific">Marasmius tenuissimus</name>
    <dbReference type="NCBI Taxonomy" id="585030"/>
    <lineage>
        <taxon>Eukaryota</taxon>
        <taxon>Fungi</taxon>
        <taxon>Dikarya</taxon>
        <taxon>Basidiomycota</taxon>
        <taxon>Agaricomycotina</taxon>
        <taxon>Agaricomycetes</taxon>
        <taxon>Agaricomycetidae</taxon>
        <taxon>Agaricales</taxon>
        <taxon>Marasmiineae</taxon>
        <taxon>Marasmiaceae</taxon>
        <taxon>Marasmius</taxon>
    </lineage>
</organism>
<dbReference type="PANTHER" id="PTHR48045">
    <property type="entry name" value="UDP-GLYCOSYLTRANSFERASE 72B1"/>
    <property type="match status" value="1"/>
</dbReference>
<sequence>MVLLAEAGDDVRVTSFTGAMHVQVMQELAKVPQERFEKVASRINVIDVASSSHSMFDAPGFAEAFNELYSGSGKITCLSSKKVFTNLPRPDIVILDPVSGKYSVEAIRKVASPKELPVWSWMTSSLGATMRVWGPKRYGGRAEELEEITRLEDPAERTARVVKILTDMDDKAVSLPGYPPAFTYELNPQEVHFPLELPASAFLIGYKYIYETEGYISVTTSILEAEVTDAWRKHMSSLGKEVYEVGFVASTIENSKEQGDPEVMNFLEKMQKKHGEKSVGYISFGSVWWPGDPEKLFAIIDELIESKSPFLIANPSFAPIHTLPENVVKKINDSGVGLATKWAPQDAILQHPATEWFLTHGGWNGTQEGVKYKVPMIFWPVLADQPLNASLLSVKLQAGFELISVRGGAGAKRPARFTEGQPDPLFTVDAARSEFKDVLNKVRGAEGAAVRNNLLRLSTEVGKLWGDEGQSRQEFDKFVKKHVFRGRNL</sequence>
<evidence type="ECO:0000313" key="2">
    <source>
        <dbReference type="EMBL" id="KAL0064810.1"/>
    </source>
</evidence>
<proteinExistence type="predicted"/>
<keyword evidence="1" id="KW-0808">Transferase</keyword>
<evidence type="ECO:0000256" key="1">
    <source>
        <dbReference type="ARBA" id="ARBA00022679"/>
    </source>
</evidence>
<dbReference type="CDD" id="cd03784">
    <property type="entry name" value="GT1_Gtf-like"/>
    <property type="match status" value="1"/>
</dbReference>
<comment type="caution">
    <text evidence="2">The sequence shown here is derived from an EMBL/GenBank/DDBJ whole genome shotgun (WGS) entry which is preliminary data.</text>
</comment>
<dbReference type="Gene3D" id="3.40.50.2000">
    <property type="entry name" value="Glycogen Phosphorylase B"/>
    <property type="match status" value="2"/>
</dbReference>
<dbReference type="EMBL" id="JBBXMP010000056">
    <property type="protein sequence ID" value="KAL0064810.1"/>
    <property type="molecule type" value="Genomic_DNA"/>
</dbReference>